<evidence type="ECO:0000256" key="9">
    <source>
        <dbReference type="ARBA" id="ARBA00022842"/>
    </source>
</evidence>
<evidence type="ECO:0000256" key="11">
    <source>
        <dbReference type="ARBA" id="ARBA00031926"/>
    </source>
</evidence>
<comment type="pathway">
    <text evidence="3">Nucleotide-sugar biosynthesis; UDP-N-acetyl-alpha-D-glucosamine biosynthesis; N-acetyl-alpha-D-glucosamine 1-phosphate from alpha-D-glucosamine 6-phosphate (route I): step 2/2.</text>
</comment>
<reference evidence="18" key="1">
    <citation type="submission" date="2022-11" db="UniProtKB">
        <authorList>
            <consortium name="WormBaseParasite"/>
        </authorList>
    </citation>
    <scope>IDENTIFICATION</scope>
</reference>
<dbReference type="Gene3D" id="3.30.310.50">
    <property type="entry name" value="Alpha-D-phosphohexomutase, C-terminal domain"/>
    <property type="match status" value="1"/>
</dbReference>
<dbReference type="GO" id="GO:0004610">
    <property type="term" value="F:phosphoacetylglucosamine mutase activity"/>
    <property type="evidence" value="ECO:0007669"/>
    <property type="project" value="UniProtKB-EC"/>
</dbReference>
<dbReference type="PROSITE" id="PS00710">
    <property type="entry name" value="PGM_PMM"/>
    <property type="match status" value="1"/>
</dbReference>
<dbReference type="PANTHER" id="PTHR45955">
    <property type="entry name" value="PHOSPHOACETYLGLUCOSAMINE MUTASE"/>
    <property type="match status" value="1"/>
</dbReference>
<dbReference type="AlphaFoldDB" id="A0A915JAT1"/>
<dbReference type="InterPro" id="IPR005844">
    <property type="entry name" value="A-D-PHexomutase_a/b/a-I"/>
</dbReference>
<dbReference type="InterPro" id="IPR036900">
    <property type="entry name" value="A-D-PHexomutase_C_sf"/>
</dbReference>
<dbReference type="InterPro" id="IPR036380">
    <property type="entry name" value="Isochorismatase-like_sf"/>
</dbReference>
<feature type="domain" description="Alpha-D-phosphohexomutase alpha/beta/alpha" evidence="15">
    <location>
        <begin position="18"/>
        <end position="67"/>
    </location>
</feature>
<evidence type="ECO:0000256" key="12">
    <source>
        <dbReference type="ARBA" id="ARBA00032065"/>
    </source>
</evidence>
<evidence type="ECO:0000259" key="15">
    <source>
        <dbReference type="Pfam" id="PF02878"/>
    </source>
</evidence>
<dbReference type="Gene3D" id="3.40.50.850">
    <property type="entry name" value="Isochorismatase-like"/>
    <property type="match status" value="1"/>
</dbReference>
<dbReference type="CDD" id="cd03086">
    <property type="entry name" value="PGM3"/>
    <property type="match status" value="1"/>
</dbReference>
<name>A0A915JAT1_ROMCU</name>
<evidence type="ECO:0000313" key="18">
    <source>
        <dbReference type="WBParaSite" id="nRc.2.0.1.t22776-RA"/>
    </source>
</evidence>
<dbReference type="PANTHER" id="PTHR45955:SF1">
    <property type="entry name" value="PHOSPHOACETYLGLUCOSAMINE MUTASE"/>
    <property type="match status" value="1"/>
</dbReference>
<comment type="similarity">
    <text evidence="4">Belongs to the isochorismatase family.</text>
</comment>
<feature type="domain" description="Isochorismatase-like" evidence="14">
    <location>
        <begin position="501"/>
        <end position="629"/>
    </location>
</feature>
<dbReference type="WBParaSite" id="nRc.2.0.1.t22776-RA">
    <property type="protein sequence ID" value="nRc.2.0.1.t22776-RA"/>
    <property type="gene ID" value="nRc.2.0.1.g22776"/>
</dbReference>
<keyword evidence="17" id="KW-1185">Reference proteome</keyword>
<accession>A0A915JAT1</accession>
<dbReference type="EC" id="5.4.2.3" evidence="6"/>
<keyword evidence="9" id="KW-0460">Magnesium</keyword>
<dbReference type="InterPro" id="IPR005843">
    <property type="entry name" value="A-D-PHexomutase_C"/>
</dbReference>
<evidence type="ECO:0000259" key="16">
    <source>
        <dbReference type="Pfam" id="PF21404"/>
    </source>
</evidence>
<dbReference type="Proteomes" id="UP000887565">
    <property type="component" value="Unplaced"/>
</dbReference>
<protein>
    <recommendedName>
        <fullName evidence="6">phosphoacetylglucosamine mutase</fullName>
        <ecNumber evidence="6">5.4.2.3</ecNumber>
    </recommendedName>
    <alternativeName>
        <fullName evidence="12">Acetylglucosamine phosphomutase</fullName>
    </alternativeName>
    <alternativeName>
        <fullName evidence="11">N-acetylglucosamine-phosphate mutase</fullName>
    </alternativeName>
</protein>
<dbReference type="FunFam" id="3.40.120.10:FF:000013">
    <property type="entry name" value="Phosphoacetylglucosamine mutase"/>
    <property type="match status" value="1"/>
</dbReference>
<evidence type="ECO:0000256" key="6">
    <source>
        <dbReference type="ARBA" id="ARBA00012731"/>
    </source>
</evidence>
<evidence type="ECO:0000256" key="2">
    <source>
        <dbReference type="ARBA" id="ARBA00001946"/>
    </source>
</evidence>
<dbReference type="Gene3D" id="3.40.120.10">
    <property type="entry name" value="Alpha-D-Glucose-1,6-Bisphosphate, subunit A, domain 3"/>
    <property type="match status" value="3"/>
</dbReference>
<dbReference type="SUPFAM" id="SSF52499">
    <property type="entry name" value="Isochorismatase-like hydrolases"/>
    <property type="match status" value="1"/>
</dbReference>
<comment type="catalytic activity">
    <reaction evidence="1">
        <text>N-acetyl-alpha-D-glucosamine 1-phosphate = N-acetyl-D-glucosamine 6-phosphate</text>
        <dbReference type="Rhea" id="RHEA:23804"/>
        <dbReference type="ChEBI" id="CHEBI:57513"/>
        <dbReference type="ChEBI" id="CHEBI:57776"/>
        <dbReference type="EC" id="5.4.2.3"/>
    </reaction>
</comment>
<dbReference type="SUPFAM" id="SSF55957">
    <property type="entry name" value="Phosphoglucomutase, C-terminal domain"/>
    <property type="match status" value="1"/>
</dbReference>
<proteinExistence type="inferred from homology"/>
<dbReference type="GO" id="GO:0005975">
    <property type="term" value="P:carbohydrate metabolic process"/>
    <property type="evidence" value="ECO:0007669"/>
    <property type="project" value="InterPro"/>
</dbReference>
<evidence type="ECO:0000256" key="1">
    <source>
        <dbReference type="ARBA" id="ARBA00000558"/>
    </source>
</evidence>
<organism evidence="17 18">
    <name type="scientific">Romanomermis culicivorax</name>
    <name type="common">Nematode worm</name>
    <dbReference type="NCBI Taxonomy" id="13658"/>
    <lineage>
        <taxon>Eukaryota</taxon>
        <taxon>Metazoa</taxon>
        <taxon>Ecdysozoa</taxon>
        <taxon>Nematoda</taxon>
        <taxon>Enoplea</taxon>
        <taxon>Dorylaimia</taxon>
        <taxon>Mermithida</taxon>
        <taxon>Mermithoidea</taxon>
        <taxon>Mermithidae</taxon>
        <taxon>Romanomermis</taxon>
    </lineage>
</organism>
<evidence type="ECO:0000256" key="7">
    <source>
        <dbReference type="ARBA" id="ARBA00022553"/>
    </source>
</evidence>
<sequence>MKPIIFRMGILAAIRSISKRGKAIGIMITASHNPIGENGIKLIDPQGEMLESAWERHATKLVNTTDQNLHSDIEDLMSLLKLNLDTVATVYCARDNRPSGEMLIMAARNGVSQIKNAVFFDFGVLTTPQLHFIVKRSNTTQAKDVVSVEDYYREFARSFILLSKQISEKTSNSNYDRNIYLDASNGVGGPNFEALVGRFEAGLLSCGADFVKVERKVPTIYTPDVRINSSQKWASFDGDADRLVYYFIDQNNRFHLLDGDKIAILFATFFGELLEKVDLGGMEIGIVQTAYANGNSTSYIKNNFKNIRTYFVSTGVKHLHKQAEMLDVGIYFEANGHGTVVFSQNFKDTLEKYVDGSSHASSEKLYYASLLSSFVNLINETVGDAFTDLLVVESILKYKDWSIAQWNSLYTDLPSKQLKVKVADRNLIETADAERICISPIGLQEAINATISKYSQARAFVRPSGTEDVVRVYAEADTEGIVKMNGLELALKMKNLKADNAALLICDMQEKFRNVIPDFKSITTTCQRAIKCAQVLGIPCIVAELYPEKLGSTIEELELSKFDAIVLSKESHSMRDAVLDQLKASNIKSILLCGIASHVCIFQSCVDFLLDGFDVFILADACSASTAQHK</sequence>
<dbReference type="InterPro" id="IPR016066">
    <property type="entry name" value="A-D-PHexomutase_CS"/>
</dbReference>
<dbReference type="SUPFAM" id="SSF53738">
    <property type="entry name" value="Phosphoglucomutase, first 3 domains"/>
    <property type="match status" value="3"/>
</dbReference>
<evidence type="ECO:0000256" key="10">
    <source>
        <dbReference type="ARBA" id="ARBA00023235"/>
    </source>
</evidence>
<dbReference type="Pfam" id="PF21404">
    <property type="entry name" value="AMG1_III"/>
    <property type="match status" value="1"/>
</dbReference>
<evidence type="ECO:0000256" key="4">
    <source>
        <dbReference type="ARBA" id="ARBA00006336"/>
    </source>
</evidence>
<keyword evidence="7" id="KW-0597">Phosphoprotein</keyword>
<dbReference type="GO" id="GO:0000287">
    <property type="term" value="F:magnesium ion binding"/>
    <property type="evidence" value="ECO:0007669"/>
    <property type="project" value="InterPro"/>
</dbReference>
<dbReference type="InterPro" id="IPR049022">
    <property type="entry name" value="AMG1_III"/>
</dbReference>
<dbReference type="FunFam" id="3.30.310.50:FF:000003">
    <property type="entry name" value="Phosphoacetylglucosamine mutase"/>
    <property type="match status" value="1"/>
</dbReference>
<comment type="cofactor">
    <cofactor evidence="2">
        <name>Mg(2+)</name>
        <dbReference type="ChEBI" id="CHEBI:18420"/>
    </cofactor>
</comment>
<dbReference type="Pfam" id="PF00408">
    <property type="entry name" value="PGM_PMM_IV"/>
    <property type="match status" value="1"/>
</dbReference>
<keyword evidence="10" id="KW-0413">Isomerase</keyword>
<keyword evidence="8" id="KW-0479">Metal-binding</keyword>
<evidence type="ECO:0000259" key="13">
    <source>
        <dbReference type="Pfam" id="PF00408"/>
    </source>
</evidence>
<evidence type="ECO:0000256" key="5">
    <source>
        <dbReference type="ARBA" id="ARBA00010231"/>
    </source>
</evidence>
<evidence type="ECO:0000259" key="14">
    <source>
        <dbReference type="Pfam" id="PF00857"/>
    </source>
</evidence>
<dbReference type="Pfam" id="PF00857">
    <property type="entry name" value="Isochorismatase"/>
    <property type="match status" value="1"/>
</dbReference>
<feature type="domain" description="Phosphoacetylglucosamine mutase AMG1" evidence="16">
    <location>
        <begin position="258"/>
        <end position="401"/>
    </location>
</feature>
<comment type="similarity">
    <text evidence="5">Belongs to the phosphohexose mutase family.</text>
</comment>
<feature type="domain" description="Alpha-D-phosphohexomutase C-terminal" evidence="13">
    <location>
        <begin position="448"/>
        <end position="480"/>
    </location>
</feature>
<evidence type="ECO:0000256" key="8">
    <source>
        <dbReference type="ARBA" id="ARBA00022723"/>
    </source>
</evidence>
<dbReference type="InterPro" id="IPR016657">
    <property type="entry name" value="PAGM"/>
</dbReference>
<dbReference type="InterPro" id="IPR000868">
    <property type="entry name" value="Isochorismatase-like_dom"/>
</dbReference>
<evidence type="ECO:0000256" key="3">
    <source>
        <dbReference type="ARBA" id="ARBA00004865"/>
    </source>
</evidence>
<dbReference type="Pfam" id="PF02878">
    <property type="entry name" value="PGM_PMM_I"/>
    <property type="match status" value="1"/>
</dbReference>
<dbReference type="GO" id="GO:0006048">
    <property type="term" value="P:UDP-N-acetylglucosamine biosynthetic process"/>
    <property type="evidence" value="ECO:0007669"/>
    <property type="project" value="TreeGrafter"/>
</dbReference>
<evidence type="ECO:0000313" key="17">
    <source>
        <dbReference type="Proteomes" id="UP000887565"/>
    </source>
</evidence>
<dbReference type="InterPro" id="IPR016055">
    <property type="entry name" value="A-D-PHexomutase_a/b/a-I/II/III"/>
</dbReference>